<feature type="region of interest" description="Disordered" evidence="2">
    <location>
        <begin position="1"/>
        <end position="34"/>
    </location>
</feature>
<comment type="caution">
    <text evidence="3">The sequence shown here is derived from an EMBL/GenBank/DDBJ whole genome shotgun (WGS) entry which is preliminary data.</text>
</comment>
<feature type="compositionally biased region" description="Polar residues" evidence="2">
    <location>
        <begin position="1"/>
        <end position="14"/>
    </location>
</feature>
<sequence length="457" mass="50863">MPSFLQMSNSTLGSDSPFRRCSRNPSLHSDSSSLHPPQYSRVLMGCSILSMLFQPRPLAVGGGATGASERPFSPNRSLVLLGPDKRGHIVEWVEKTSFARLNKLFEIVATERHYETLLTARNLLAVVRESKRTSSIFSPGSCQRGEEKRGTLRKAPEKKRSASSLPTEAPAKKKNKRKSALNKGKEIKLPTPPKEVRLWTPRGSEPFRPSLLVAGRLALLAEEATSINQPGSPHSDADAAGASCATILPHSAPPKKKWGQKVRVCLFASQAPLPLYREGVCYMEDDYPEGSEVEMAEENPAAPALVRMGLRGVGKEAETDSTRLRCCYAFSKDVRSGRNASSRMAQQHDLFSDLLQTDDYMKAFASQRRNSEEELRLRLEQAEASLSAAREDYEALRVELAEAKSQEELVDARLHETEDEMALLRGEARQLRTEYLSRKSREKNCSCVYQRKRRTGG</sequence>
<feature type="compositionally biased region" description="Low complexity" evidence="2">
    <location>
        <begin position="25"/>
        <end position="34"/>
    </location>
</feature>
<accession>A0A438EHT4</accession>
<dbReference type="EMBL" id="QGNW01001286">
    <property type="protein sequence ID" value="RVW47289.1"/>
    <property type="molecule type" value="Genomic_DNA"/>
</dbReference>
<evidence type="ECO:0000256" key="1">
    <source>
        <dbReference type="SAM" id="Coils"/>
    </source>
</evidence>
<protein>
    <submittedName>
        <fullName evidence="3">Uncharacterized protein</fullName>
    </submittedName>
</protein>
<evidence type="ECO:0000313" key="3">
    <source>
        <dbReference type="EMBL" id="RVW47289.1"/>
    </source>
</evidence>
<proteinExistence type="predicted"/>
<name>A0A438EHT4_VITVI</name>
<keyword evidence="1" id="KW-0175">Coiled coil</keyword>
<dbReference type="Proteomes" id="UP000288805">
    <property type="component" value="Unassembled WGS sequence"/>
</dbReference>
<organism evidence="3 4">
    <name type="scientific">Vitis vinifera</name>
    <name type="common">Grape</name>
    <dbReference type="NCBI Taxonomy" id="29760"/>
    <lineage>
        <taxon>Eukaryota</taxon>
        <taxon>Viridiplantae</taxon>
        <taxon>Streptophyta</taxon>
        <taxon>Embryophyta</taxon>
        <taxon>Tracheophyta</taxon>
        <taxon>Spermatophyta</taxon>
        <taxon>Magnoliopsida</taxon>
        <taxon>eudicotyledons</taxon>
        <taxon>Gunneridae</taxon>
        <taxon>Pentapetalae</taxon>
        <taxon>rosids</taxon>
        <taxon>Vitales</taxon>
        <taxon>Vitaceae</taxon>
        <taxon>Viteae</taxon>
        <taxon>Vitis</taxon>
    </lineage>
</organism>
<feature type="compositionally biased region" description="Basic and acidic residues" evidence="2">
    <location>
        <begin position="144"/>
        <end position="160"/>
    </location>
</feature>
<evidence type="ECO:0000313" key="4">
    <source>
        <dbReference type="Proteomes" id="UP000288805"/>
    </source>
</evidence>
<reference evidence="3 4" key="1">
    <citation type="journal article" date="2018" name="PLoS Genet.">
        <title>Population sequencing reveals clonal diversity and ancestral inbreeding in the grapevine cultivar Chardonnay.</title>
        <authorList>
            <person name="Roach M.J."/>
            <person name="Johnson D.L."/>
            <person name="Bohlmann J."/>
            <person name="van Vuuren H.J."/>
            <person name="Jones S.J."/>
            <person name="Pretorius I.S."/>
            <person name="Schmidt S.A."/>
            <person name="Borneman A.R."/>
        </authorList>
    </citation>
    <scope>NUCLEOTIDE SEQUENCE [LARGE SCALE GENOMIC DNA]</scope>
    <source>
        <strain evidence="4">cv. Chardonnay</strain>
        <tissue evidence="3">Leaf</tissue>
    </source>
</reference>
<feature type="coiled-coil region" evidence="1">
    <location>
        <begin position="372"/>
        <end position="434"/>
    </location>
</feature>
<gene>
    <name evidence="3" type="ORF">CK203_089668</name>
</gene>
<feature type="region of interest" description="Disordered" evidence="2">
    <location>
        <begin position="135"/>
        <end position="187"/>
    </location>
</feature>
<dbReference type="AlphaFoldDB" id="A0A438EHT4"/>
<evidence type="ECO:0000256" key="2">
    <source>
        <dbReference type="SAM" id="MobiDB-lite"/>
    </source>
</evidence>